<dbReference type="Pfam" id="PF00561">
    <property type="entry name" value="Abhydrolase_1"/>
    <property type="match status" value="1"/>
</dbReference>
<proteinExistence type="predicted"/>
<reference evidence="2 3" key="1">
    <citation type="submission" date="2018-09" db="EMBL/GenBank/DDBJ databases">
        <title>Nocardia yunnanensis sp. nov., an actinomycete isolated from a soil sample.</title>
        <authorList>
            <person name="Zhang J."/>
        </authorList>
    </citation>
    <scope>NUCLEOTIDE SEQUENCE [LARGE SCALE GENOMIC DNA]</scope>
    <source>
        <strain evidence="2 3">CFHS0054</strain>
    </source>
</reference>
<dbReference type="AlphaFoldDB" id="A0A386ZIT1"/>
<sequence>MPFVTTDDGAKVHYRDTGGDGPAVLMLHGFFMDSVMWEPQEKSLAPAYRLVSVDARGHGGTTDDGEPFDHWTLARDAFAVADQLGIERFAIIGQFQGGWIGMRMALQQRSRVRGLAAIGSRSDAYDPSEYAAYKRIILGQWILGDGDLEAIAKPIAAMMVGGTREHHRFWLDRWLADDRRRLEQAGWALMNRESIDDMLADITVPVLVMHGVGDPVYHRDHQEALAARFGGPTRVETINAVNANHSPTFTHPELTDPILRDWLDGLPA</sequence>
<dbReference type="Proteomes" id="UP000267164">
    <property type="component" value="Chromosome"/>
</dbReference>
<dbReference type="Gene3D" id="3.40.50.1820">
    <property type="entry name" value="alpha/beta hydrolase"/>
    <property type="match status" value="1"/>
</dbReference>
<dbReference type="EMBL" id="CP032568">
    <property type="protein sequence ID" value="AYF77143.1"/>
    <property type="molecule type" value="Genomic_DNA"/>
</dbReference>
<dbReference type="RefSeq" id="WP_120741322.1">
    <property type="nucleotide sequence ID" value="NZ_CP032568.1"/>
</dbReference>
<dbReference type="GO" id="GO:0016787">
    <property type="term" value="F:hydrolase activity"/>
    <property type="evidence" value="ECO:0007669"/>
    <property type="project" value="UniProtKB-KW"/>
</dbReference>
<feature type="domain" description="AB hydrolase-1" evidence="1">
    <location>
        <begin position="22"/>
        <end position="127"/>
    </location>
</feature>
<protein>
    <submittedName>
        <fullName evidence="2">Alpha/beta hydrolase</fullName>
    </submittedName>
</protein>
<dbReference type="InterPro" id="IPR000073">
    <property type="entry name" value="AB_hydrolase_1"/>
</dbReference>
<name>A0A386ZIT1_9NOCA</name>
<evidence type="ECO:0000259" key="1">
    <source>
        <dbReference type="Pfam" id="PF00561"/>
    </source>
</evidence>
<keyword evidence="2" id="KW-0378">Hydrolase</keyword>
<dbReference type="PANTHER" id="PTHR43798">
    <property type="entry name" value="MONOACYLGLYCEROL LIPASE"/>
    <property type="match status" value="1"/>
</dbReference>
<dbReference type="OrthoDB" id="3396704at2"/>
<evidence type="ECO:0000313" key="3">
    <source>
        <dbReference type="Proteomes" id="UP000267164"/>
    </source>
</evidence>
<dbReference type="SUPFAM" id="SSF53474">
    <property type="entry name" value="alpha/beta-Hydrolases"/>
    <property type="match status" value="1"/>
</dbReference>
<keyword evidence="3" id="KW-1185">Reference proteome</keyword>
<accession>A0A386ZIT1</accession>
<dbReference type="InterPro" id="IPR029058">
    <property type="entry name" value="AB_hydrolase_fold"/>
</dbReference>
<organism evidence="2 3">
    <name type="scientific">Nocardia yunnanensis</name>
    <dbReference type="NCBI Taxonomy" id="2382165"/>
    <lineage>
        <taxon>Bacteria</taxon>
        <taxon>Bacillati</taxon>
        <taxon>Actinomycetota</taxon>
        <taxon>Actinomycetes</taxon>
        <taxon>Mycobacteriales</taxon>
        <taxon>Nocardiaceae</taxon>
        <taxon>Nocardia</taxon>
    </lineage>
</organism>
<gene>
    <name evidence="2" type="ORF">D7D52_28730</name>
</gene>
<dbReference type="InterPro" id="IPR050266">
    <property type="entry name" value="AB_hydrolase_sf"/>
</dbReference>
<dbReference type="KEGG" id="nyu:D7D52_28730"/>
<evidence type="ECO:0000313" key="2">
    <source>
        <dbReference type="EMBL" id="AYF77143.1"/>
    </source>
</evidence>